<feature type="region of interest" description="Disordered" evidence="1">
    <location>
        <begin position="25"/>
        <end position="113"/>
    </location>
</feature>
<feature type="region of interest" description="Disordered" evidence="1">
    <location>
        <begin position="218"/>
        <end position="326"/>
    </location>
</feature>
<gene>
    <name evidence="2" type="ORF">B0H17DRAFT_1143959</name>
</gene>
<organism evidence="2 3">
    <name type="scientific">Mycena rosella</name>
    <name type="common">Pink bonnet</name>
    <name type="synonym">Agaricus rosellus</name>
    <dbReference type="NCBI Taxonomy" id="1033263"/>
    <lineage>
        <taxon>Eukaryota</taxon>
        <taxon>Fungi</taxon>
        <taxon>Dikarya</taxon>
        <taxon>Basidiomycota</taxon>
        <taxon>Agaricomycotina</taxon>
        <taxon>Agaricomycetes</taxon>
        <taxon>Agaricomycetidae</taxon>
        <taxon>Agaricales</taxon>
        <taxon>Marasmiineae</taxon>
        <taxon>Mycenaceae</taxon>
        <taxon>Mycena</taxon>
    </lineage>
</organism>
<dbReference type="AlphaFoldDB" id="A0AAD7CTR3"/>
<evidence type="ECO:0000313" key="2">
    <source>
        <dbReference type="EMBL" id="KAJ7663628.1"/>
    </source>
</evidence>
<proteinExistence type="predicted"/>
<feature type="compositionally biased region" description="Basic and acidic residues" evidence="1">
    <location>
        <begin position="239"/>
        <end position="261"/>
    </location>
</feature>
<feature type="compositionally biased region" description="Gly residues" evidence="1">
    <location>
        <begin position="295"/>
        <end position="304"/>
    </location>
</feature>
<feature type="region of interest" description="Disordered" evidence="1">
    <location>
        <begin position="481"/>
        <end position="500"/>
    </location>
</feature>
<evidence type="ECO:0000313" key="3">
    <source>
        <dbReference type="Proteomes" id="UP001221757"/>
    </source>
</evidence>
<keyword evidence="3" id="KW-1185">Reference proteome</keyword>
<feature type="region of interest" description="Disordered" evidence="1">
    <location>
        <begin position="153"/>
        <end position="191"/>
    </location>
</feature>
<feature type="region of interest" description="Disordered" evidence="1">
    <location>
        <begin position="416"/>
        <end position="462"/>
    </location>
</feature>
<evidence type="ECO:0000256" key="1">
    <source>
        <dbReference type="SAM" id="MobiDB-lite"/>
    </source>
</evidence>
<protein>
    <submittedName>
        <fullName evidence="2">Uncharacterized protein</fullName>
    </submittedName>
</protein>
<sequence>MSDGEDIVVSRESAAYGEPYVLHTAARHDAWSRTRRARSDAPGAPRAARAPGAVPRAAPRTAPECATSRVGAQDAGRGRVSPARDTVRARAGSALAPARDMTMMPGARDESASRWGAGMDATAEDWDRHRETSCLPPAPENPPLQLAATDTCAKPHIAPSPPARPRRARRGGAREGAASLATHDSRLSPRPTRHPLCAAATGAVAAVAATRTHGELLAATAGPGEDERAVGAQARTSRSGRERWAGDTRDDGGWTLRDAERTSGLGAGEDGGEQRAGRRGRGRASPAATRRGRGAGKGGDGGAAGLRDTGARTRGGRLGDASRARDGLRAVERCDGRETVEQVEEELRGVRTTGHQSPKTLLSAGVHQMRRAAADDPHRDRRELADAMSGGRVGAQAFGEDVGGDDAERAARILARGEGGGEPEHGGAGADGGGCEHRYPRRRRRAHGRGEARGGAASAGRAYSPAGCGGDVGANAVRGTHAGGAPARGRGAGAGGERGALQRAACGGPPPWRAASACVTYPLCKTKLKSFATSILA</sequence>
<name>A0AAD7CTR3_MYCRO</name>
<accession>A0AAD7CTR3</accession>
<comment type="caution">
    <text evidence="2">The sequence shown here is derived from an EMBL/GenBank/DDBJ whole genome shotgun (WGS) entry which is preliminary data.</text>
</comment>
<reference evidence="2" key="1">
    <citation type="submission" date="2023-03" db="EMBL/GenBank/DDBJ databases">
        <title>Massive genome expansion in bonnet fungi (Mycena s.s.) driven by repeated elements and novel gene families across ecological guilds.</title>
        <authorList>
            <consortium name="Lawrence Berkeley National Laboratory"/>
            <person name="Harder C.B."/>
            <person name="Miyauchi S."/>
            <person name="Viragh M."/>
            <person name="Kuo A."/>
            <person name="Thoen E."/>
            <person name="Andreopoulos B."/>
            <person name="Lu D."/>
            <person name="Skrede I."/>
            <person name="Drula E."/>
            <person name="Henrissat B."/>
            <person name="Morin E."/>
            <person name="Kohler A."/>
            <person name="Barry K."/>
            <person name="LaButti K."/>
            <person name="Morin E."/>
            <person name="Salamov A."/>
            <person name="Lipzen A."/>
            <person name="Mereny Z."/>
            <person name="Hegedus B."/>
            <person name="Baldrian P."/>
            <person name="Stursova M."/>
            <person name="Weitz H."/>
            <person name="Taylor A."/>
            <person name="Grigoriev I.V."/>
            <person name="Nagy L.G."/>
            <person name="Martin F."/>
            <person name="Kauserud H."/>
        </authorList>
    </citation>
    <scope>NUCLEOTIDE SEQUENCE</scope>
    <source>
        <strain evidence="2">CBHHK067</strain>
    </source>
</reference>
<feature type="compositionally biased region" description="Low complexity" evidence="1">
    <location>
        <begin position="40"/>
        <end position="63"/>
    </location>
</feature>
<dbReference type="Proteomes" id="UP001221757">
    <property type="component" value="Unassembled WGS sequence"/>
</dbReference>
<dbReference type="EMBL" id="JARKIE010000230">
    <property type="protein sequence ID" value="KAJ7663628.1"/>
    <property type="molecule type" value="Genomic_DNA"/>
</dbReference>